<protein>
    <recommendedName>
        <fullName evidence="1">DUF4283 domain-containing protein</fullName>
    </recommendedName>
</protein>
<dbReference type="Proteomes" id="UP000288805">
    <property type="component" value="Unassembled WGS sequence"/>
</dbReference>
<dbReference type="AlphaFoldDB" id="A0A438I708"/>
<evidence type="ECO:0000313" key="3">
    <source>
        <dbReference type="Proteomes" id="UP000288805"/>
    </source>
</evidence>
<reference evidence="2 3" key="1">
    <citation type="journal article" date="2018" name="PLoS Genet.">
        <title>Population sequencing reveals clonal diversity and ancestral inbreeding in the grapevine cultivar Chardonnay.</title>
        <authorList>
            <person name="Roach M.J."/>
            <person name="Johnson D.L."/>
            <person name="Bohlmann J."/>
            <person name="van Vuuren H.J."/>
            <person name="Jones S.J."/>
            <person name="Pretorius I.S."/>
            <person name="Schmidt S.A."/>
            <person name="Borneman A.R."/>
        </authorList>
    </citation>
    <scope>NUCLEOTIDE SEQUENCE [LARGE SCALE GENOMIC DNA]</scope>
    <source>
        <strain evidence="3">cv. Chardonnay</strain>
        <tissue evidence="2">Leaf</tissue>
    </source>
</reference>
<accession>A0A438I708</accession>
<evidence type="ECO:0000313" key="2">
    <source>
        <dbReference type="EMBL" id="RVW92429.1"/>
    </source>
</evidence>
<dbReference type="PANTHER" id="PTHR34427">
    <property type="entry name" value="DUF4283 DOMAIN PROTEIN"/>
    <property type="match status" value="1"/>
</dbReference>
<proteinExistence type="predicted"/>
<gene>
    <name evidence="2" type="ORF">CK203_042702</name>
</gene>
<name>A0A438I708_VITVI</name>
<feature type="domain" description="DUF4283" evidence="1">
    <location>
        <begin position="160"/>
        <end position="223"/>
    </location>
</feature>
<dbReference type="EMBL" id="QGNW01000137">
    <property type="protein sequence ID" value="RVW92429.1"/>
    <property type="molecule type" value="Genomic_DNA"/>
</dbReference>
<dbReference type="PANTHER" id="PTHR34427:SF5">
    <property type="entry name" value="DUF4283 DOMAIN-CONTAINING PROTEIN"/>
    <property type="match status" value="1"/>
</dbReference>
<dbReference type="Pfam" id="PF14111">
    <property type="entry name" value="DUF4283"/>
    <property type="match status" value="1"/>
</dbReference>
<dbReference type="InterPro" id="IPR025558">
    <property type="entry name" value="DUF4283"/>
</dbReference>
<evidence type="ECO:0000259" key="1">
    <source>
        <dbReference type="Pfam" id="PF14111"/>
    </source>
</evidence>
<sequence>MVKKKNGWKRGTVLVCRGLKILRYFCSGGWGETERRVEACCKDEALERWSKGWEEGGRRFKLESHSNGAGEFWFCFVVAEEGNRFALIFCEGRGLHGGWVVLAEKLQSLGFIPLVETREVASLAKVRSKPRVVKDFRSFAELVRKDWEWWEMLFGFNWGKRVKNCVTNLWSLKMAVKVSTFGGALLLFEFEDKSKAERVLVRGSRRIKDNLLHLARWTLEAGCLLKSGVVKEVWVRVLGLPLHLWSQEVLKKIRDYCGGFVAMDDDTTFLSILLWARILVKSEGRVLPGLLQVVVGSFSFSIQLWKTVCGGRLMHQQRGGEGVTSLAVFGCDRSCLHRKEVASEAVLVSIAISAEEGDYLGGDEGVQLEKTKAVGLSHVLRMA</sequence>
<comment type="caution">
    <text evidence="2">The sequence shown here is derived from an EMBL/GenBank/DDBJ whole genome shotgun (WGS) entry which is preliminary data.</text>
</comment>
<organism evidence="2 3">
    <name type="scientific">Vitis vinifera</name>
    <name type="common">Grape</name>
    <dbReference type="NCBI Taxonomy" id="29760"/>
    <lineage>
        <taxon>Eukaryota</taxon>
        <taxon>Viridiplantae</taxon>
        <taxon>Streptophyta</taxon>
        <taxon>Embryophyta</taxon>
        <taxon>Tracheophyta</taxon>
        <taxon>Spermatophyta</taxon>
        <taxon>Magnoliopsida</taxon>
        <taxon>eudicotyledons</taxon>
        <taxon>Gunneridae</taxon>
        <taxon>Pentapetalae</taxon>
        <taxon>rosids</taxon>
        <taxon>Vitales</taxon>
        <taxon>Vitaceae</taxon>
        <taxon>Viteae</taxon>
        <taxon>Vitis</taxon>
    </lineage>
</organism>